<gene>
    <name evidence="1" type="ordered locus">Slip_0060</name>
</gene>
<sequence>MRINIRNRLWNGKSKFAVLFFDITFVDSDQVFEYTYNPILTINGGWDKIFLITTTKKVM</sequence>
<keyword evidence="2" id="KW-1185">Reference proteome</keyword>
<protein>
    <submittedName>
        <fullName evidence="1">Uncharacterized protein</fullName>
    </submittedName>
</protein>
<dbReference type="Proteomes" id="UP000000378">
    <property type="component" value="Chromosome"/>
</dbReference>
<reference evidence="1 2" key="2">
    <citation type="journal article" date="2010" name="Stand. Genomic Sci.">
        <title>Complete genome sequence of Syntrophothermus lipocalidus type strain (TGB-C1).</title>
        <authorList>
            <person name="Djao O.D."/>
            <person name="Zhang X."/>
            <person name="Lucas S."/>
            <person name="Lapidus A."/>
            <person name="Del Rio T.G."/>
            <person name="Nolan M."/>
            <person name="Tice H."/>
            <person name="Cheng J.F."/>
            <person name="Han C."/>
            <person name="Tapia R."/>
            <person name="Goodwin L."/>
            <person name="Pitluck S."/>
            <person name="Liolios K."/>
            <person name="Ivanova N."/>
            <person name="Mavromatis K."/>
            <person name="Mikhailova N."/>
            <person name="Ovchinnikova G."/>
            <person name="Pati A."/>
            <person name="Brambilla E."/>
            <person name="Chen A."/>
            <person name="Palaniappan K."/>
            <person name="Land M."/>
            <person name="Hauser L."/>
            <person name="Chang Y.J."/>
            <person name="Jeffries C.D."/>
            <person name="Rohde M."/>
            <person name="Sikorski J."/>
            <person name="Spring S."/>
            <person name="Goker M."/>
            <person name="Detter J.C."/>
            <person name="Woyke T."/>
            <person name="Bristow J."/>
            <person name="Eisen J.A."/>
            <person name="Markowitz V."/>
            <person name="Hugenholtz P."/>
            <person name="Kyrpides N.C."/>
            <person name="Klenk H.P."/>
        </authorList>
    </citation>
    <scope>NUCLEOTIDE SEQUENCE [LARGE SCALE GENOMIC DNA]</scope>
    <source>
        <strain evidence="2">DSM 12680 / TGB-C1</strain>
    </source>
</reference>
<organism evidence="1 2">
    <name type="scientific">Syntrophothermus lipocalidus (strain DSM 12680 / TGB-C1)</name>
    <dbReference type="NCBI Taxonomy" id="643648"/>
    <lineage>
        <taxon>Bacteria</taxon>
        <taxon>Bacillati</taxon>
        <taxon>Bacillota</taxon>
        <taxon>Clostridia</taxon>
        <taxon>Eubacteriales</taxon>
        <taxon>Syntrophomonadaceae</taxon>
        <taxon>Syntrophothermus</taxon>
    </lineage>
</organism>
<evidence type="ECO:0000313" key="1">
    <source>
        <dbReference type="EMBL" id="ADI00867.1"/>
    </source>
</evidence>
<name>D7CIK2_SYNLT</name>
<dbReference type="STRING" id="643648.Slip_0060"/>
<dbReference type="EMBL" id="CP002048">
    <property type="protein sequence ID" value="ADI00867.1"/>
    <property type="molecule type" value="Genomic_DNA"/>
</dbReference>
<accession>D7CIK2</accession>
<evidence type="ECO:0000313" key="2">
    <source>
        <dbReference type="Proteomes" id="UP000000378"/>
    </source>
</evidence>
<dbReference type="AlphaFoldDB" id="D7CIK2"/>
<proteinExistence type="predicted"/>
<reference evidence="2" key="1">
    <citation type="journal article" date="2010" name="Stand. Genomic Sci.">
        <title>Complete genome sequence of Syntrophothermus lipocalidus type strain (TGB-C1T).</title>
        <authorList>
            <consortium name="US DOE Joint Genome Institute (JGI-PGF)"/>
            <person name="Djao O."/>
            <person name="Zhang X."/>
            <person name="Lucas S."/>
            <person name="Lapidus A."/>
            <person name="Glavina Del Rio T."/>
            <person name="Nolan M."/>
            <person name="Tice H."/>
            <person name="Cheng J."/>
            <person name="Han C."/>
            <person name="Tapia R."/>
            <person name="Goodwin L."/>
            <person name="Pitluck S."/>
            <person name="Liolios K."/>
            <person name="Ivanova N."/>
            <person name="Mavromatis K."/>
            <person name="Mikhailova N."/>
            <person name="Ovchinnikova G."/>
            <person name="Pati A."/>
            <person name="Brambilla E."/>
            <person name="Chen A."/>
            <person name="Palaniappan K."/>
            <person name="Land M."/>
            <person name="Hauser L."/>
            <person name="Chang Y."/>
            <person name="Jeffries C."/>
            <person name="Rohde M."/>
            <person name="Sikorski J."/>
            <person name="Spring S."/>
            <person name="Goker M."/>
            <person name="Detter J."/>
            <person name="Woyke T."/>
            <person name="Bristow J."/>
            <person name="Eisen J."/>
            <person name="Markowitz V."/>
            <person name="Hugenholtz P."/>
            <person name="Kyrpides N."/>
            <person name="Klenk H."/>
        </authorList>
    </citation>
    <scope>NUCLEOTIDE SEQUENCE [LARGE SCALE GENOMIC DNA]</scope>
    <source>
        <strain evidence="2">DSM 12680 / TGB-C1</strain>
    </source>
</reference>
<dbReference type="HOGENOM" id="CLU_2959255_0_0_9"/>
<dbReference type="KEGG" id="slp:Slip_0060"/>